<protein>
    <recommendedName>
        <fullName evidence="6 7">Gem-associated protein 2</fullName>
    </recommendedName>
</protein>
<keyword evidence="4 7" id="KW-0508">mRNA splicing</keyword>
<proteinExistence type="inferred from homology"/>
<dbReference type="GO" id="GO:0005681">
    <property type="term" value="C:spliceosomal complex"/>
    <property type="evidence" value="ECO:0007669"/>
    <property type="project" value="UniProtKB-UniRule"/>
</dbReference>
<dbReference type="AlphaFoldDB" id="A0AAV1IW22"/>
<evidence type="ECO:0000256" key="7">
    <source>
        <dbReference type="PIRNR" id="PIRNR038038"/>
    </source>
</evidence>
<evidence type="ECO:0000256" key="2">
    <source>
        <dbReference type="ARBA" id="ARBA00022490"/>
    </source>
</evidence>
<evidence type="ECO:0000256" key="5">
    <source>
        <dbReference type="ARBA" id="ARBA00025758"/>
    </source>
</evidence>
<keyword evidence="9" id="KW-1185">Reference proteome</keyword>
<evidence type="ECO:0000313" key="9">
    <source>
        <dbReference type="Proteomes" id="UP001497472"/>
    </source>
</evidence>
<dbReference type="InterPro" id="IPR017364">
    <property type="entry name" value="GEMIN2"/>
</dbReference>
<comment type="similarity">
    <text evidence="5 7">Belongs to the gemin-2 family.</text>
</comment>
<dbReference type="InterPro" id="IPR035426">
    <property type="entry name" value="Gemin2/Brr1"/>
</dbReference>
<keyword evidence="3 7" id="KW-0507">mRNA processing</keyword>
<evidence type="ECO:0000256" key="4">
    <source>
        <dbReference type="ARBA" id="ARBA00023187"/>
    </source>
</evidence>
<dbReference type="Pfam" id="PF04938">
    <property type="entry name" value="SIP1"/>
    <property type="match status" value="1"/>
</dbReference>
<reference evidence="8 9" key="1">
    <citation type="submission" date="2023-11" db="EMBL/GenBank/DDBJ databases">
        <authorList>
            <person name="Okamura Y."/>
        </authorList>
    </citation>
    <scope>NUCLEOTIDE SEQUENCE [LARGE SCALE GENOMIC DNA]</scope>
</reference>
<dbReference type="PANTHER" id="PTHR12794">
    <property type="entry name" value="GEMIN2"/>
    <property type="match status" value="1"/>
</dbReference>
<dbReference type="PIRSF" id="PIRSF038038">
    <property type="entry name" value="SMN_Gemin2"/>
    <property type="match status" value="1"/>
</dbReference>
<evidence type="ECO:0000256" key="6">
    <source>
        <dbReference type="ARBA" id="ARBA00047179"/>
    </source>
</evidence>
<gene>
    <name evidence="8" type="ORF">LNINA_LOCUS235</name>
</gene>
<evidence type="ECO:0000256" key="3">
    <source>
        <dbReference type="ARBA" id="ARBA00022664"/>
    </source>
</evidence>
<accession>A0AAV1IW22</accession>
<dbReference type="PANTHER" id="PTHR12794:SF0">
    <property type="entry name" value="GEM-ASSOCIATED PROTEIN 2"/>
    <property type="match status" value="1"/>
</dbReference>
<comment type="caution">
    <text evidence="8">The sequence shown here is derived from an EMBL/GenBank/DDBJ whole genome shotgun (WGS) entry which is preliminary data.</text>
</comment>
<keyword evidence="2 7" id="KW-0963">Cytoplasm</keyword>
<dbReference type="GO" id="GO:0032797">
    <property type="term" value="C:SMN complex"/>
    <property type="evidence" value="ECO:0007669"/>
    <property type="project" value="UniProtKB-UniRule"/>
</dbReference>
<dbReference type="Proteomes" id="UP001497472">
    <property type="component" value="Unassembled WGS sequence"/>
</dbReference>
<sequence>MSNKKCVIKINKNDAEEDTLMFPCFQIPSNIELKNIPSTGEEYLLTVINERNTCTKVTTCDIDRSKFAHKQTLFVKEDSHPKVPDSLKPTIEWQNVQVADFSDNRSYISRLLSKKSQWPKEVMRICLDPSKSEMWSNFFENHEPTLSCVLGLNYKILDSGLEYLIESLDNIQPGNTIPYRTGQWMYAILVCTRQPLLSDTVSILRRLGKKCAEIRANINPQDVDASTAATPLNVFICLIARYFGQFDLAD</sequence>
<dbReference type="GO" id="GO:0000387">
    <property type="term" value="P:spliceosomal snRNP assembly"/>
    <property type="evidence" value="ECO:0007669"/>
    <property type="project" value="UniProtKB-UniRule"/>
</dbReference>
<comment type="subunit">
    <text evidence="7">Part of the core SMN complex.</text>
</comment>
<dbReference type="Gene3D" id="1.20.58.1070">
    <property type="match status" value="1"/>
</dbReference>
<dbReference type="EMBL" id="CAVLEF010000001">
    <property type="protein sequence ID" value="CAK1540162.1"/>
    <property type="molecule type" value="Genomic_DNA"/>
</dbReference>
<comment type="function">
    <text evidence="7">The SMN complex catalyzes the assembly of small nuclear ribonucleoproteins (snRNPs), the building blocks of the spliceosome, and thereby plays an important role in the splicing of cellular pre-mRNAs.</text>
</comment>
<comment type="subcellular location">
    <subcellularLocation>
        <location evidence="1">Cytoplasm</location>
    </subcellularLocation>
</comment>
<organism evidence="8 9">
    <name type="scientific">Leptosia nina</name>
    <dbReference type="NCBI Taxonomy" id="320188"/>
    <lineage>
        <taxon>Eukaryota</taxon>
        <taxon>Metazoa</taxon>
        <taxon>Ecdysozoa</taxon>
        <taxon>Arthropoda</taxon>
        <taxon>Hexapoda</taxon>
        <taxon>Insecta</taxon>
        <taxon>Pterygota</taxon>
        <taxon>Neoptera</taxon>
        <taxon>Endopterygota</taxon>
        <taxon>Lepidoptera</taxon>
        <taxon>Glossata</taxon>
        <taxon>Ditrysia</taxon>
        <taxon>Papilionoidea</taxon>
        <taxon>Pieridae</taxon>
        <taxon>Pierinae</taxon>
        <taxon>Leptosia</taxon>
    </lineage>
</organism>
<dbReference type="GO" id="GO:0000245">
    <property type="term" value="P:spliceosomal complex assembly"/>
    <property type="evidence" value="ECO:0007669"/>
    <property type="project" value="UniProtKB-UniRule"/>
</dbReference>
<evidence type="ECO:0000256" key="1">
    <source>
        <dbReference type="ARBA" id="ARBA00004496"/>
    </source>
</evidence>
<evidence type="ECO:0000313" key="8">
    <source>
        <dbReference type="EMBL" id="CAK1540162.1"/>
    </source>
</evidence>
<name>A0AAV1IW22_9NEOP</name>